<sequence length="202" mass="21476">MVRSLLSRARERGGDGLPPPPKIEQQPERGATDDQRLLRRQPSRSTIGRSTASSLTAGGGGVTTRSTGNGAAGPFNAAPFSPIHRRRRGAAGSAPLLLFALVVSGGRPRDPARPAAGQGAASSRGQRRAQRGSARGGPPERTHWRRPALRPPTVQEEAMRLGRERPTAAGRRGGVRPLGEVGHHWREREGGRERGRDRAGVG</sequence>
<feature type="compositionally biased region" description="Low complexity" evidence="1">
    <location>
        <begin position="68"/>
        <end position="80"/>
    </location>
</feature>
<feature type="compositionally biased region" description="Basic and acidic residues" evidence="1">
    <location>
        <begin position="25"/>
        <end position="37"/>
    </location>
</feature>
<reference evidence="3" key="1">
    <citation type="journal article" date="2019" name="Nat. Commun.">
        <title>The genome of broomcorn millet.</title>
        <authorList>
            <person name="Zou C."/>
            <person name="Miki D."/>
            <person name="Li D."/>
            <person name="Tang Q."/>
            <person name="Xiao L."/>
            <person name="Rajput S."/>
            <person name="Deng P."/>
            <person name="Jia W."/>
            <person name="Huang R."/>
            <person name="Zhang M."/>
            <person name="Sun Y."/>
            <person name="Hu J."/>
            <person name="Fu X."/>
            <person name="Schnable P.S."/>
            <person name="Li F."/>
            <person name="Zhang H."/>
            <person name="Feng B."/>
            <person name="Zhu X."/>
            <person name="Liu R."/>
            <person name="Schnable J.C."/>
            <person name="Zhu J.-K."/>
            <person name="Zhang H."/>
        </authorList>
    </citation>
    <scope>NUCLEOTIDE SEQUENCE [LARGE SCALE GENOMIC DNA]</scope>
</reference>
<feature type="compositionally biased region" description="Basic and acidic residues" evidence="1">
    <location>
        <begin position="181"/>
        <end position="202"/>
    </location>
</feature>
<dbReference type="Proteomes" id="UP000275267">
    <property type="component" value="Unassembled WGS sequence"/>
</dbReference>
<protein>
    <submittedName>
        <fullName evidence="2">Uncharacterized protein</fullName>
    </submittedName>
</protein>
<proteinExistence type="predicted"/>
<dbReference type="EMBL" id="PQIB02000001">
    <property type="protein sequence ID" value="RLN40766.1"/>
    <property type="molecule type" value="Genomic_DNA"/>
</dbReference>
<feature type="compositionally biased region" description="Low complexity" evidence="1">
    <location>
        <begin position="113"/>
        <end position="124"/>
    </location>
</feature>
<feature type="region of interest" description="Disordered" evidence="1">
    <location>
        <begin position="105"/>
        <end position="202"/>
    </location>
</feature>
<accession>A0A3L6TMD1</accession>
<keyword evidence="3" id="KW-1185">Reference proteome</keyword>
<gene>
    <name evidence="2" type="ORF">C2845_PM01G44520</name>
</gene>
<feature type="compositionally biased region" description="Basic and acidic residues" evidence="1">
    <location>
        <begin position="157"/>
        <end position="166"/>
    </location>
</feature>
<evidence type="ECO:0000313" key="2">
    <source>
        <dbReference type="EMBL" id="RLN40766.1"/>
    </source>
</evidence>
<dbReference type="AlphaFoldDB" id="A0A3L6TMD1"/>
<evidence type="ECO:0000256" key="1">
    <source>
        <dbReference type="SAM" id="MobiDB-lite"/>
    </source>
</evidence>
<comment type="caution">
    <text evidence="2">The sequence shown here is derived from an EMBL/GenBank/DDBJ whole genome shotgun (WGS) entry which is preliminary data.</text>
</comment>
<name>A0A3L6TMD1_PANMI</name>
<feature type="region of interest" description="Disordered" evidence="1">
    <location>
        <begin position="1"/>
        <end position="81"/>
    </location>
</feature>
<organism evidence="2 3">
    <name type="scientific">Panicum miliaceum</name>
    <name type="common">Proso millet</name>
    <name type="synonym">Broomcorn millet</name>
    <dbReference type="NCBI Taxonomy" id="4540"/>
    <lineage>
        <taxon>Eukaryota</taxon>
        <taxon>Viridiplantae</taxon>
        <taxon>Streptophyta</taxon>
        <taxon>Embryophyta</taxon>
        <taxon>Tracheophyta</taxon>
        <taxon>Spermatophyta</taxon>
        <taxon>Magnoliopsida</taxon>
        <taxon>Liliopsida</taxon>
        <taxon>Poales</taxon>
        <taxon>Poaceae</taxon>
        <taxon>PACMAD clade</taxon>
        <taxon>Panicoideae</taxon>
        <taxon>Panicodae</taxon>
        <taxon>Paniceae</taxon>
        <taxon>Panicinae</taxon>
        <taxon>Panicum</taxon>
        <taxon>Panicum sect. Panicum</taxon>
    </lineage>
</organism>
<evidence type="ECO:0000313" key="3">
    <source>
        <dbReference type="Proteomes" id="UP000275267"/>
    </source>
</evidence>